<evidence type="ECO:0000313" key="1">
    <source>
        <dbReference type="EMBL" id="RAQ30234.1"/>
    </source>
</evidence>
<keyword evidence="2" id="KW-1185">Reference proteome</keyword>
<dbReference type="GO" id="GO:0005737">
    <property type="term" value="C:cytoplasm"/>
    <property type="evidence" value="ECO:0007669"/>
    <property type="project" value="TreeGrafter"/>
</dbReference>
<dbReference type="AlphaFoldDB" id="A0A328UJS2"/>
<name>A0A328UJS2_9FIRM</name>
<sequence length="198" mass="22488">MRLILLRHGKTAGNLDGRYIGRTDEPLCPDGIQALKLKSYPQAAAVYCSPLLRCRETAALLYPGHPVEAVADFRECDFGIFEGKNYEELKENRAYQRWLDSGGRLAFPHGEGREAFSNRVAKAFDRLASEWRGNEPPSAALVVHGGTIMAILERFAVPHRDFYAWQVKNGEAYTAELCWTEEGRAVLKRVERWEDMQK</sequence>
<organism evidence="1 2">
    <name type="scientific">Hydrogeniiclostridium mannosilyticum</name>
    <dbReference type="NCBI Taxonomy" id="2764322"/>
    <lineage>
        <taxon>Bacteria</taxon>
        <taxon>Bacillati</taxon>
        <taxon>Bacillota</taxon>
        <taxon>Clostridia</taxon>
        <taxon>Eubacteriales</taxon>
        <taxon>Acutalibacteraceae</taxon>
        <taxon>Hydrogeniiclostridium</taxon>
    </lineage>
</organism>
<accession>A0A328UJS2</accession>
<dbReference type="Proteomes" id="UP000249377">
    <property type="component" value="Unassembled WGS sequence"/>
</dbReference>
<dbReference type="SUPFAM" id="SSF53254">
    <property type="entry name" value="Phosphoglycerate mutase-like"/>
    <property type="match status" value="1"/>
</dbReference>
<evidence type="ECO:0000313" key="2">
    <source>
        <dbReference type="Proteomes" id="UP000249377"/>
    </source>
</evidence>
<comment type="caution">
    <text evidence="1">The sequence shown here is derived from an EMBL/GenBank/DDBJ whole genome shotgun (WGS) entry which is preliminary data.</text>
</comment>
<proteinExistence type="predicted"/>
<dbReference type="InterPro" id="IPR013078">
    <property type="entry name" value="His_Pase_superF_clade-1"/>
</dbReference>
<dbReference type="RefSeq" id="WP_112331431.1">
    <property type="nucleotide sequence ID" value="NZ_QLYR01000001.1"/>
</dbReference>
<dbReference type="EMBL" id="QLYR01000001">
    <property type="protein sequence ID" value="RAQ30234.1"/>
    <property type="molecule type" value="Genomic_DNA"/>
</dbReference>
<gene>
    <name evidence="1" type="ORF">DPQ25_01625</name>
</gene>
<dbReference type="SMART" id="SM00855">
    <property type="entry name" value="PGAM"/>
    <property type="match status" value="1"/>
</dbReference>
<dbReference type="Pfam" id="PF00300">
    <property type="entry name" value="His_Phos_1"/>
    <property type="match status" value="1"/>
</dbReference>
<dbReference type="PANTHER" id="PTHR48100">
    <property type="entry name" value="BROAD-SPECIFICITY PHOSPHATASE YOR283W-RELATED"/>
    <property type="match status" value="1"/>
</dbReference>
<dbReference type="CDD" id="cd07067">
    <property type="entry name" value="HP_PGM_like"/>
    <property type="match status" value="1"/>
</dbReference>
<dbReference type="InterPro" id="IPR050275">
    <property type="entry name" value="PGM_Phosphatase"/>
</dbReference>
<dbReference type="Gene3D" id="3.40.50.1240">
    <property type="entry name" value="Phosphoglycerate mutase-like"/>
    <property type="match status" value="1"/>
</dbReference>
<dbReference type="PANTHER" id="PTHR48100:SF1">
    <property type="entry name" value="HISTIDINE PHOSPHATASE FAMILY PROTEIN-RELATED"/>
    <property type="match status" value="1"/>
</dbReference>
<dbReference type="InterPro" id="IPR029033">
    <property type="entry name" value="His_PPase_superfam"/>
</dbReference>
<reference evidence="1 2" key="1">
    <citation type="submission" date="2018-06" db="EMBL/GenBank/DDBJ databases">
        <title>Noncontiguous genome sequence of Ruminococcaceae bacterium ASD2818.</title>
        <authorList>
            <person name="Chaplin A.V."/>
            <person name="Sokolova S.R."/>
            <person name="Kochetkova T.O."/>
            <person name="Goltsov A.Y."/>
            <person name="Trofimov D.Y."/>
            <person name="Efimov B.A."/>
        </authorList>
    </citation>
    <scope>NUCLEOTIDE SEQUENCE [LARGE SCALE GENOMIC DNA]</scope>
    <source>
        <strain evidence="1 2">ASD2818</strain>
    </source>
</reference>
<dbReference type="GO" id="GO:0016791">
    <property type="term" value="F:phosphatase activity"/>
    <property type="evidence" value="ECO:0007669"/>
    <property type="project" value="TreeGrafter"/>
</dbReference>
<protein>
    <submittedName>
        <fullName evidence="1">Histidine phosphatase family protein</fullName>
    </submittedName>
</protein>